<name>A0ABP6NMD8_9ACTN</name>
<gene>
    <name evidence="1" type="ORF">GCM10010521_45700</name>
</gene>
<accession>A0ABP6NMD8</accession>
<protein>
    <submittedName>
        <fullName evidence="1">Uncharacterized protein</fullName>
    </submittedName>
</protein>
<dbReference type="Proteomes" id="UP001500893">
    <property type="component" value="Unassembled WGS sequence"/>
</dbReference>
<evidence type="ECO:0000313" key="2">
    <source>
        <dbReference type="Proteomes" id="UP001500893"/>
    </source>
</evidence>
<evidence type="ECO:0000313" key="1">
    <source>
        <dbReference type="EMBL" id="GAA3152768.1"/>
    </source>
</evidence>
<dbReference type="EMBL" id="BAAAVM010000066">
    <property type="protein sequence ID" value="GAA3152768.1"/>
    <property type="molecule type" value="Genomic_DNA"/>
</dbReference>
<sequence>MSIHRDVRCRGPYAGEGVQAAGTECSEPAVFEVARHNRPPLRVCPIHLGPSLLVASGVLWPPDIRLVARP</sequence>
<comment type="caution">
    <text evidence="1">The sequence shown here is derived from an EMBL/GenBank/DDBJ whole genome shotgun (WGS) entry which is preliminary data.</text>
</comment>
<reference evidence="2" key="1">
    <citation type="journal article" date="2019" name="Int. J. Syst. Evol. Microbiol.">
        <title>The Global Catalogue of Microorganisms (GCM) 10K type strain sequencing project: providing services to taxonomists for standard genome sequencing and annotation.</title>
        <authorList>
            <consortium name="The Broad Institute Genomics Platform"/>
            <consortium name="The Broad Institute Genome Sequencing Center for Infectious Disease"/>
            <person name="Wu L."/>
            <person name="Ma J."/>
        </authorList>
    </citation>
    <scope>NUCLEOTIDE SEQUENCE [LARGE SCALE GENOMIC DNA]</scope>
    <source>
        <strain evidence="2">JCM 11574</strain>
    </source>
</reference>
<proteinExistence type="predicted"/>
<keyword evidence="2" id="KW-1185">Reference proteome</keyword>
<dbReference type="RefSeq" id="WP_345055046.1">
    <property type="nucleotide sequence ID" value="NZ_BAAAVM010000066.1"/>
</dbReference>
<organism evidence="1 2">
    <name type="scientific">Streptomyces rameus</name>
    <dbReference type="NCBI Taxonomy" id="68261"/>
    <lineage>
        <taxon>Bacteria</taxon>
        <taxon>Bacillati</taxon>
        <taxon>Actinomycetota</taxon>
        <taxon>Actinomycetes</taxon>
        <taxon>Kitasatosporales</taxon>
        <taxon>Streptomycetaceae</taxon>
        <taxon>Streptomyces</taxon>
    </lineage>
</organism>